<dbReference type="HOGENOM" id="CLU_3119333_0_0_5"/>
<proteinExistence type="predicted"/>
<dbReference type="STRING" id="999552.METH_09595"/>
<gene>
    <name evidence="1" type="ORF">METH_09595</name>
</gene>
<name>V9VYL8_9RHOB</name>
<dbReference type="KEGG" id="lmd:METH_09595"/>
<protein>
    <submittedName>
        <fullName evidence="1">Uncharacterized protein</fullName>
    </submittedName>
</protein>
<evidence type="ECO:0000313" key="1">
    <source>
        <dbReference type="EMBL" id="AHD03048.1"/>
    </source>
</evidence>
<dbReference type="EMBL" id="CP006773">
    <property type="protein sequence ID" value="AHD03048.1"/>
    <property type="molecule type" value="Genomic_DNA"/>
</dbReference>
<evidence type="ECO:0000313" key="2">
    <source>
        <dbReference type="Proteomes" id="UP000018780"/>
    </source>
</evidence>
<dbReference type="Proteomes" id="UP000018780">
    <property type="component" value="Chromosome"/>
</dbReference>
<organism evidence="1 2">
    <name type="scientific">Leisingera methylohalidivorans DSM 14336</name>
    <dbReference type="NCBI Taxonomy" id="999552"/>
    <lineage>
        <taxon>Bacteria</taxon>
        <taxon>Pseudomonadati</taxon>
        <taxon>Pseudomonadota</taxon>
        <taxon>Alphaproteobacteria</taxon>
        <taxon>Rhodobacterales</taxon>
        <taxon>Roseobacteraceae</taxon>
        <taxon>Leisingera</taxon>
    </lineage>
</organism>
<dbReference type="AlphaFoldDB" id="V9VYL8"/>
<keyword evidence="2" id="KW-1185">Reference proteome</keyword>
<dbReference type="PATRIC" id="fig|999552.6.peg.1918"/>
<sequence length="50" mass="5601">MNRNSRKLISCLITGLNLLRATKGENHVFQRISGQNSGLAEIETRCEAKE</sequence>
<accession>V9VYL8</accession>
<reference evidence="1 2" key="1">
    <citation type="submission" date="2013-09" db="EMBL/GenBank/DDBJ databases">
        <authorList>
            <consortium name="DOE Joint Genome Institute"/>
            <person name="Klenk H.-P."/>
            <person name="Huntemann M."/>
            <person name="Han J."/>
            <person name="Chen A."/>
            <person name="Kyrpides N."/>
            <person name="Mavromatis K."/>
            <person name="Markowitz V."/>
            <person name="Palaniappan K."/>
            <person name="Ivanova N."/>
            <person name="Schaumberg A."/>
            <person name="Pati A."/>
            <person name="Liolios K."/>
            <person name="Nordberg H.P."/>
            <person name="Cantor M.N."/>
            <person name="Hua S.X."/>
            <person name="Woyke T."/>
        </authorList>
    </citation>
    <scope>NUCLEOTIDE SEQUENCE [LARGE SCALE GENOMIC DNA]</scope>
    <source>
        <strain evidence="1 2">DSM 14336</strain>
    </source>
</reference>